<reference evidence="2 3" key="1">
    <citation type="journal article" date="2016" name="Biochim. Biophys. Acta">
        <title>Characterization of red-shifted phycobilisomes isolated from the chlorophyll f-containing cyanobacterium Halomicronema hongdechloris.</title>
        <authorList>
            <person name="Li Y."/>
            <person name="Lin Y."/>
            <person name="Garvey C.J."/>
            <person name="Birch D."/>
            <person name="Corkery R.W."/>
            <person name="Loughlin P.C."/>
            <person name="Scheer H."/>
            <person name="Willows R.D."/>
            <person name="Chen M."/>
        </authorList>
    </citation>
    <scope>NUCLEOTIDE SEQUENCE [LARGE SCALE GENOMIC DNA]</scope>
    <source>
        <strain evidence="2 3">C2206</strain>
    </source>
</reference>
<sequence>MPGRDLSKLESVIEVFADEEVIESPRLTAKLEACLWAFHHLYPNEPIDLLRFVVSGNVHQIDATKPTQLHRSLQVIGGPFLTWEYARRSVLSPYFELPERVRGFSIKDDSVHLQLGECQIEQNSQAILPGRFDIYKDCMSKPIPLKETHVKRRGNGIYLLRSYKHDDGQLERIEIEGFPL</sequence>
<organism evidence="2 3">
    <name type="scientific">Halomicronema hongdechloris C2206</name>
    <dbReference type="NCBI Taxonomy" id="1641165"/>
    <lineage>
        <taxon>Bacteria</taxon>
        <taxon>Bacillati</taxon>
        <taxon>Cyanobacteriota</taxon>
        <taxon>Cyanophyceae</taxon>
        <taxon>Nodosilineales</taxon>
        <taxon>Nodosilineaceae</taxon>
        <taxon>Halomicronema</taxon>
    </lineage>
</organism>
<dbReference type="AlphaFoldDB" id="A0A1V8NJN5"/>
<accession>A0A1V8NJN5</accession>
<dbReference type="Proteomes" id="UP000191901">
    <property type="component" value="Chromosome"/>
</dbReference>
<dbReference type="STRING" id="1641165.XM38_06975"/>
<proteinExistence type="predicted"/>
<dbReference type="KEGG" id="hhg:XM38_031000"/>
<feature type="domain" description="pPIWI-RE three-gene island" evidence="1">
    <location>
        <begin position="26"/>
        <end position="158"/>
    </location>
</feature>
<protein>
    <recommendedName>
        <fullName evidence="1">pPIWI-RE three-gene island domain-containing protein</fullName>
    </recommendedName>
</protein>
<dbReference type="InterPro" id="IPR055254">
    <property type="entry name" value="pPIWI_RE_Z"/>
</dbReference>
<gene>
    <name evidence="2" type="ORF">XM38_031000</name>
</gene>
<dbReference type="Pfam" id="PF18155">
    <property type="entry name" value="pPIWI_RE_Z"/>
    <property type="match status" value="1"/>
</dbReference>
<name>A0A1V8NJN5_9CYAN</name>
<evidence type="ECO:0000259" key="1">
    <source>
        <dbReference type="Pfam" id="PF18155"/>
    </source>
</evidence>
<evidence type="ECO:0000313" key="2">
    <source>
        <dbReference type="EMBL" id="ASC72146.1"/>
    </source>
</evidence>
<evidence type="ECO:0000313" key="3">
    <source>
        <dbReference type="Proteomes" id="UP000191901"/>
    </source>
</evidence>
<dbReference type="EMBL" id="CP021983">
    <property type="protein sequence ID" value="ASC72146.1"/>
    <property type="molecule type" value="Genomic_DNA"/>
</dbReference>
<dbReference type="RefSeq" id="WP_080807021.1">
    <property type="nucleotide sequence ID" value="NZ_CP021983.2"/>
</dbReference>
<keyword evidence="3" id="KW-1185">Reference proteome</keyword>